<feature type="compositionally biased region" description="Basic and acidic residues" evidence="2">
    <location>
        <begin position="1398"/>
        <end position="1411"/>
    </location>
</feature>
<feature type="compositionally biased region" description="Polar residues" evidence="2">
    <location>
        <begin position="823"/>
        <end position="836"/>
    </location>
</feature>
<keyword evidence="3" id="KW-0732">Signal</keyword>
<dbReference type="InterPro" id="IPR015813">
    <property type="entry name" value="Pyrv/PenolPyrv_kinase-like_dom"/>
</dbReference>
<feature type="compositionally biased region" description="Basic and acidic residues" evidence="2">
    <location>
        <begin position="2422"/>
        <end position="2440"/>
    </location>
</feature>
<dbReference type="GO" id="GO:0003824">
    <property type="term" value="F:catalytic activity"/>
    <property type="evidence" value="ECO:0007669"/>
    <property type="project" value="InterPro"/>
</dbReference>
<accession>A0AAD2FJY9</accession>
<feature type="region of interest" description="Disordered" evidence="2">
    <location>
        <begin position="375"/>
        <end position="475"/>
    </location>
</feature>
<feature type="chain" id="PRO_5042096409" evidence="3">
    <location>
        <begin position="35"/>
        <end position="2669"/>
    </location>
</feature>
<feature type="region of interest" description="Disordered" evidence="2">
    <location>
        <begin position="2591"/>
        <end position="2669"/>
    </location>
</feature>
<feature type="region of interest" description="Disordered" evidence="2">
    <location>
        <begin position="2497"/>
        <end position="2529"/>
    </location>
</feature>
<feature type="compositionally biased region" description="Polar residues" evidence="2">
    <location>
        <begin position="2201"/>
        <end position="2216"/>
    </location>
</feature>
<feature type="compositionally biased region" description="Basic and acidic residues" evidence="2">
    <location>
        <begin position="1024"/>
        <end position="1040"/>
    </location>
</feature>
<feature type="region of interest" description="Disordered" evidence="2">
    <location>
        <begin position="1808"/>
        <end position="2294"/>
    </location>
</feature>
<sequence>MKKKISNSHDGNLPSGRILLMMMCIVASVPCVQSLANNNNNNRNSCPSNDLLDMLDNNSNNNNNNKEALGLYGVHDALSARILEAQLPENKNAALFVSGFGISASRLGQPDAGLLTSTELQDSTKQILQRTSSRLPVLVDGDTGFGGAANIRRTIRDVASLKAAAISIEDQTFPKRCTYVAGKGITVLDRAAAKERMQWALAAQQEAYEQDGNQLLIVARTDCRMQLGLQEAIERCLLFEELGADIVYAENLQSQDEYLKLRSKMQESTPMILAQVQTGDPEQTTIWNLQEIRGMGFDMGLFGVSGLQATVSALEQVASEMMQCGGIVQNTPLASLEQVKSVVGFDELDAFQERATTSMDNGNKRRIRSSATALSAHYSRGGSPVRQSLARLSSRSPHRRRFHTVLWSTANDVTEPDDEQGPQAPFNRMPPPKSDETVTDQVEETVSKVDSDDSNDKVEPTETTESSSDDEKTITLSDDTISNLIDPLAASDVKGAEAKSTYDPLKAKFPSPETTSSNSPFAKKGGGSPFAAAAAAAAKKGMSSFNTAAAKKGGGSPFAAAAKKGMSSFDTAAAKKGMSSFSTSGPGKQSSNPFFAKKGSPKGMNMGTTTTTTSDDEIKELDVEEEKTGSKAPAKSSFVPKTSKSDFGAPGSPFTAAKKGMSSFTPPPKGASSFAPPKQSGNPFFAKKGSPKGFAAKTATSDDEIKKESSDDDEESEETTASAKSPFATKSFPKKPAASASVSPFSKDGMASFSAAAKKGMESFSSAAKKGMASFTAPKQSNAPFGGTKEAPKGMSQDSGEDVKELPSNENSVGSSKAEAKNTFASNSFAKSNDTAAVSPFAKKGLGPPSAAKKGFSSFAAPKQSESPISGMKGSPKGMAMDAGDELKEEESSDEDSVGSKAPAKSSFVPKNTKFNVSASSSPFAKKGMASFSAAAKKGMASFTAPKQSTSPFSGTTASPKGSSKDSSSDEKELKKDDSVSPSPFAKKGMASFSAAAKKGMSSFTAPKQSASPFSGTTASPKGFSKDSSSDELKELKNDDSASSSPFAKKGMASFSAAAKKGMASFTAPKQSTSPFSGTTASPKGSSKDSSSDEKELKKDDSVSPSPFAKKGMASFSAAAKKGMSSFTAPKQSASPFSGTTASPKGFSKDSSSDELKELKNDDSASSSPFAKKGMASFSAAAKKGMASFTAPKQSTSPFSGTTASPKGSSKDSSSDEKELKKDDSVSPSPFAKKGMASFSAAAKKGMSSFTAPKQSASPFSGTTASPKGFSKDSSSDELKELKNDDSASSSPFAKKGMASFSAAAKKGMASFTAPKQSTSPFSGTTASPKGSSKDSSSDEKELKKDDSVSPSPFAKKGMASFSAAAKKGMSSFTAPKQSASPFSGTTASPKGFSKGSSSDELKELKSDDKLASPGQKNGSPFGIGGSSKGMDKDSNDRIAFVGENAADEIAAGVTEKEIAEKNAAEEAEIEAAKLNAKEEAESALLAVENKAAEVAEAARIAAEKETAELKINEEAEAARLAAFIAANKKAAEEAEAARVKAEKEAVEFKANEEAEVARLAAEKQATEEAESAHIKAEKEAAELKAKEDAEVARLAAETKATNEAEAARIKAEKEVAELETKEEVEEAEAARINAEEETAKGRRKAVKIRIVELDEEEEDSDDEIFDFETDDEDLLEQIRKSQAALENYSERLGAVLDEQDMISKGGIADSDSSAQPVQVEVIRSGDSTDSRSGDEGDKNSPAYSPDRWFSRFGGKTLDQVSPPSDSSGDGSEAVVRKDFVEGGDGLRPIPQATEHWFDEKYSRKSPAFGMEKTSFGVDQVKGKKRSGDQGRLIPLQDEGSAWYADPRQGLPSRQETSQPAELQVEDATFTKGDAEGDSGDSEQRDEENSPITTDPTLFEPKATWFDKPGVKGPYMTPSSGSKKPEVDESVLRPVDITNSWYSESKGRSKGAYGETSTVQKPADKESSATEGNQPEVREDAPSKIDPSLLQPKATWFDKPAVRGPYMTPSPGSKRKPDADESVLRPVDITNSWYSESKGRSKGAYGETPTVQKPADKESSATEGNQPEVGEDAPSRIDPSLFQPEATWFDKPAVRGPYMTPSSGSKKKPDVDESVLRPVDNTNSWYDESKGRSKGAYVVPPPSAPIKKTPDPDDDSNSFHDEEPKSPPTESKTNESTIPLRSFEQQPRWFDEGSLRKSKKPSQPTNSISDQPSQGEASVLRPFAGASQWFETRKPKWDTSSEPKAENSPPKADDSVLMPFETGKSWFEESNFRKKSTPSTTSATNEAKPPLKDVLIPAATTSSWFDESNYRDRMVGAGARPINPEGPADITPTTDEPSDDQKEEIKLEQEAQQEHLKAKQEMLEKEREELELLRQAEQDRLERLIAQMEAKGRPEEEASDAELEMEQEKAELAGAKQAEEEDRLRAEEKARRSAELEAERKRVQLEQELLEQEKAELALAKQAEKEERLRAAAKSNAELKAKRERLKEQQELLEKEKAEVARAKQEEEDRLRAAEEAKHNAELKAKRERLKEQQELLEKEKAELARAKQEQEERRRAAEEALRDAEMESEWERLKEQQELLDKEKAELARMRQAKLATPKQGDEAPPLDKDVLAAASELAEDSTTPTTAFNPMEGDVGTIGPDTNWRDSHRSMNDRMNDLGDTMNGENW</sequence>
<feature type="compositionally biased region" description="Basic and acidic residues" evidence="2">
    <location>
        <begin position="1727"/>
        <end position="1739"/>
    </location>
</feature>
<feature type="signal peptide" evidence="3">
    <location>
        <begin position="1"/>
        <end position="34"/>
    </location>
</feature>
<feature type="compositionally biased region" description="Polar residues" evidence="2">
    <location>
        <begin position="1002"/>
        <end position="1020"/>
    </location>
</feature>
<proteinExistence type="predicted"/>
<reference evidence="4" key="1">
    <citation type="submission" date="2023-08" db="EMBL/GenBank/DDBJ databases">
        <authorList>
            <person name="Audoor S."/>
            <person name="Bilcke G."/>
        </authorList>
    </citation>
    <scope>NUCLEOTIDE SEQUENCE</scope>
</reference>
<evidence type="ECO:0000313" key="4">
    <source>
        <dbReference type="EMBL" id="CAJ1945218.1"/>
    </source>
</evidence>
<feature type="compositionally biased region" description="Polar residues" evidence="2">
    <location>
        <begin position="1314"/>
        <end position="1331"/>
    </location>
</feature>
<feature type="region of interest" description="Disordered" evidence="2">
    <location>
        <begin position="767"/>
        <end position="1440"/>
    </location>
</feature>
<feature type="compositionally biased region" description="Low complexity" evidence="2">
    <location>
        <begin position="849"/>
        <end position="863"/>
    </location>
</feature>
<keyword evidence="1" id="KW-0175">Coiled coil</keyword>
<feature type="compositionally biased region" description="Polar residues" evidence="2">
    <location>
        <begin position="579"/>
        <end position="593"/>
    </location>
</feature>
<feature type="compositionally biased region" description="Polar residues" evidence="2">
    <location>
        <begin position="1125"/>
        <end position="1143"/>
    </location>
</feature>
<gene>
    <name evidence="4" type="ORF">CYCCA115_LOCUS9362</name>
</gene>
<feature type="region of interest" description="Disordered" evidence="2">
    <location>
        <begin position="2541"/>
        <end position="2572"/>
    </location>
</feature>
<dbReference type="PANTHER" id="PTHR42905:SF2">
    <property type="entry name" value="PHOSPHOENOLPYRUVATE CARBOXYLASE FAMILY PROTEIN"/>
    <property type="match status" value="1"/>
</dbReference>
<feature type="compositionally biased region" description="Polar residues" evidence="2">
    <location>
        <begin position="909"/>
        <end position="923"/>
    </location>
</feature>
<feature type="compositionally biased region" description="Polar residues" evidence="2">
    <location>
        <begin position="1371"/>
        <end position="1397"/>
    </location>
</feature>
<feature type="compositionally biased region" description="Basic and acidic residues" evidence="2">
    <location>
        <begin position="2231"/>
        <end position="2245"/>
    </location>
</feature>
<feature type="compositionally biased region" description="Polar residues" evidence="2">
    <location>
        <begin position="945"/>
        <end position="962"/>
    </location>
</feature>
<feature type="compositionally biased region" description="Polar residues" evidence="2">
    <location>
        <begin position="1191"/>
        <end position="1208"/>
    </location>
</feature>
<dbReference type="EMBL" id="CAKOGP040001335">
    <property type="protein sequence ID" value="CAJ1945218.1"/>
    <property type="molecule type" value="Genomic_DNA"/>
</dbReference>
<feature type="compositionally biased region" description="Basic and acidic residues" evidence="2">
    <location>
        <begin position="1086"/>
        <end position="1102"/>
    </location>
</feature>
<dbReference type="Proteomes" id="UP001295423">
    <property type="component" value="Unassembled WGS sequence"/>
</dbReference>
<evidence type="ECO:0000313" key="5">
    <source>
        <dbReference type="Proteomes" id="UP001295423"/>
    </source>
</evidence>
<dbReference type="InterPro" id="IPR040442">
    <property type="entry name" value="Pyrv_kinase-like_dom_sf"/>
</dbReference>
<comment type="caution">
    <text evidence="4">The sequence shown here is derived from an EMBL/GenBank/DDBJ whole genome shotgun (WGS) entry which is preliminary data.</text>
</comment>
<feature type="compositionally biased region" description="Basic and acidic residues" evidence="2">
    <location>
        <begin position="1270"/>
        <end position="1286"/>
    </location>
</feature>
<feature type="region of interest" description="Disordered" evidence="2">
    <location>
        <begin position="574"/>
        <end position="747"/>
    </location>
</feature>
<dbReference type="PANTHER" id="PTHR42905">
    <property type="entry name" value="PHOSPHOENOLPYRUVATE CARBOXYLASE"/>
    <property type="match status" value="1"/>
</dbReference>
<organism evidence="4 5">
    <name type="scientific">Cylindrotheca closterium</name>
    <dbReference type="NCBI Taxonomy" id="2856"/>
    <lineage>
        <taxon>Eukaryota</taxon>
        <taxon>Sar</taxon>
        <taxon>Stramenopiles</taxon>
        <taxon>Ochrophyta</taxon>
        <taxon>Bacillariophyta</taxon>
        <taxon>Bacillariophyceae</taxon>
        <taxon>Bacillariophycidae</taxon>
        <taxon>Bacillariales</taxon>
        <taxon>Bacillariaceae</taxon>
        <taxon>Cylindrotheca</taxon>
    </lineage>
</organism>
<feature type="compositionally biased region" description="Polar residues" evidence="2">
    <location>
        <begin position="2168"/>
        <end position="2185"/>
    </location>
</feature>
<feature type="compositionally biased region" description="Basic and acidic residues" evidence="2">
    <location>
        <begin position="2339"/>
        <end position="2363"/>
    </location>
</feature>
<feature type="compositionally biased region" description="Basic and acidic residues" evidence="2">
    <location>
        <begin position="963"/>
        <end position="979"/>
    </location>
</feature>
<name>A0AAD2FJY9_9STRA</name>
<feature type="compositionally biased region" description="Polar residues" evidence="2">
    <location>
        <begin position="1852"/>
        <end position="1861"/>
    </location>
</feature>
<evidence type="ECO:0000256" key="3">
    <source>
        <dbReference type="SAM" id="SignalP"/>
    </source>
</evidence>
<feature type="compositionally biased region" description="Polar residues" evidence="2">
    <location>
        <begin position="1068"/>
        <end position="1085"/>
    </location>
</feature>
<feature type="compositionally biased region" description="Basic and acidic residues" evidence="2">
    <location>
        <begin position="2601"/>
        <end position="2612"/>
    </location>
</feature>
<evidence type="ECO:0000256" key="2">
    <source>
        <dbReference type="SAM" id="MobiDB-lite"/>
    </source>
</evidence>
<dbReference type="Gene3D" id="3.20.20.60">
    <property type="entry name" value="Phosphoenolpyruvate-binding domains"/>
    <property type="match status" value="1"/>
</dbReference>
<feature type="compositionally biased region" description="Basic and acidic residues" evidence="2">
    <location>
        <begin position="1209"/>
        <end position="1225"/>
    </location>
</feature>
<feature type="region of interest" description="Disordered" evidence="2">
    <location>
        <begin position="1561"/>
        <end position="1582"/>
    </location>
</feature>
<feature type="compositionally biased region" description="Basic and acidic residues" evidence="2">
    <location>
        <begin position="445"/>
        <end position="460"/>
    </location>
</feature>
<feature type="compositionally biased region" description="Basic and acidic residues" evidence="2">
    <location>
        <begin position="1147"/>
        <end position="1163"/>
    </location>
</feature>
<feature type="region of interest" description="Disordered" evidence="2">
    <location>
        <begin position="2316"/>
        <end position="2363"/>
    </location>
</feature>
<feature type="compositionally biased region" description="Acidic residues" evidence="2">
    <location>
        <begin position="883"/>
        <end position="897"/>
    </location>
</feature>
<feature type="compositionally biased region" description="Polar residues" evidence="2">
    <location>
        <begin position="1248"/>
        <end position="1266"/>
    </location>
</feature>
<protein>
    <submittedName>
        <fullName evidence="4">Uncharacterized protein</fullName>
    </submittedName>
</protein>
<feature type="region of interest" description="Disordered" evidence="2">
    <location>
        <begin position="2388"/>
        <end position="2440"/>
    </location>
</feature>
<dbReference type="SUPFAM" id="SSF51621">
    <property type="entry name" value="Phosphoenolpyruvate/pyruvate domain"/>
    <property type="match status" value="1"/>
</dbReference>
<feature type="compositionally biased region" description="Acidic residues" evidence="2">
    <location>
        <begin position="614"/>
        <end position="625"/>
    </location>
</feature>
<feature type="coiled-coil region" evidence="1">
    <location>
        <begin position="1456"/>
        <end position="1498"/>
    </location>
</feature>
<evidence type="ECO:0000256" key="1">
    <source>
        <dbReference type="SAM" id="Coils"/>
    </source>
</evidence>
<dbReference type="InterPro" id="IPR039556">
    <property type="entry name" value="ICL/PEPM"/>
</dbReference>
<feature type="region of interest" description="Disordered" evidence="2">
    <location>
        <begin position="1705"/>
        <end position="1794"/>
    </location>
</feature>
<feature type="compositionally biased region" description="Basic and acidic residues" evidence="2">
    <location>
        <begin position="1332"/>
        <end position="1348"/>
    </location>
</feature>
<feature type="region of interest" description="Disordered" evidence="2">
    <location>
        <begin position="492"/>
        <end position="537"/>
    </location>
</feature>
<dbReference type="CDD" id="cd00377">
    <property type="entry name" value="ICL_PEPM"/>
    <property type="match status" value="1"/>
</dbReference>
<keyword evidence="5" id="KW-1185">Reference proteome</keyword>
<feature type="compositionally biased region" description="Low complexity" evidence="2">
    <location>
        <begin position="1762"/>
        <end position="1772"/>
    </location>
</feature>
<feature type="compositionally biased region" description="Acidic residues" evidence="2">
    <location>
        <begin position="1876"/>
        <end position="1886"/>
    </location>
</feature>
<feature type="compositionally biased region" description="Basic and acidic residues" evidence="2">
    <location>
        <begin position="2645"/>
        <end position="2659"/>
    </location>
</feature>
<feature type="region of interest" description="Disordered" evidence="2">
    <location>
        <begin position="1617"/>
        <end position="1646"/>
    </location>
</feature>